<dbReference type="PANTHER" id="PTHR10811">
    <property type="entry name" value="FRINGE-RELATED"/>
    <property type="match status" value="1"/>
</dbReference>
<protein>
    <submittedName>
        <fullName evidence="2">Uncharacterized protein LOC104597116</fullName>
    </submittedName>
</protein>
<proteinExistence type="predicted"/>
<reference evidence="2" key="1">
    <citation type="submission" date="2025-08" db="UniProtKB">
        <authorList>
            <consortium name="RefSeq"/>
        </authorList>
    </citation>
    <scope>IDENTIFICATION</scope>
</reference>
<gene>
    <name evidence="2" type="primary">LOC104597116</name>
</gene>
<keyword evidence="1" id="KW-1185">Reference proteome</keyword>
<dbReference type="OrthoDB" id="414175at2759"/>
<evidence type="ECO:0000313" key="1">
    <source>
        <dbReference type="Proteomes" id="UP000189703"/>
    </source>
</evidence>
<name>A0A1U7ZTD7_NELNU</name>
<sequence length="471" mass="53604">MGRGGLCKSLLIAGLVFSLVYILLSSYPCCQSSSHLLSSFSKGWNSYAHGSSAIQPTTPTDISHIVFGIAGSASTWRSRRNYIEAWWRPNVTRGYVWLERFPTDYFPWSPSSPPFRVSEDTGRFKDYDRHGMRFAIRMVRVILETFREDHEDVRWYVMADDDTVLVIDNLVKLLSTYDHNNYLYIGHSSECTSANALNSYEMAFGGAGYALSYPLAKAVVSHLDECVKRYPTLFGSDHILQSCISELGISLTHERGFHQIDLRGDISGFLSAHPQVPFISLHHLDVVEPIFPSMDRYQSLRHLMKAAEADSSRLLQQTICYDKNNSWSLSISWGYSAHIYERIQYPSILQMPIETFKPFSSWARPAFVFNTRPPSRHPCEAPHVFFFQSVVPASATEFLTTYTRRSPRWLPPCSSNGNHSADRISEVRVFSSAKRLDWIGTRRECCDFVGNSGMNVSEVRIRTCMENEGLT</sequence>
<dbReference type="AlphaFoldDB" id="A0A1U7ZTD7"/>
<dbReference type="Gene3D" id="3.90.550.50">
    <property type="match status" value="1"/>
</dbReference>
<dbReference type="Proteomes" id="UP000189703">
    <property type="component" value="Unplaced"/>
</dbReference>
<dbReference type="GO" id="GO:0008375">
    <property type="term" value="F:acetylglucosaminyltransferase activity"/>
    <property type="evidence" value="ECO:0000318"/>
    <property type="project" value="GO_Central"/>
</dbReference>
<dbReference type="RefSeq" id="XP_010256826.1">
    <property type="nucleotide sequence ID" value="XM_010258524.1"/>
</dbReference>
<dbReference type="Pfam" id="PF04646">
    <property type="entry name" value="DUF604"/>
    <property type="match status" value="1"/>
</dbReference>
<dbReference type="STRING" id="4432.A0A1U7ZTD7"/>
<accession>A0A1U7ZTD7</accession>
<dbReference type="InterPro" id="IPR006740">
    <property type="entry name" value="DUF604"/>
</dbReference>
<dbReference type="OMA" id="HKEKHYI"/>
<organism evidence="1 2">
    <name type="scientific">Nelumbo nucifera</name>
    <name type="common">Sacred lotus</name>
    <dbReference type="NCBI Taxonomy" id="4432"/>
    <lineage>
        <taxon>Eukaryota</taxon>
        <taxon>Viridiplantae</taxon>
        <taxon>Streptophyta</taxon>
        <taxon>Embryophyta</taxon>
        <taxon>Tracheophyta</taxon>
        <taxon>Spermatophyta</taxon>
        <taxon>Magnoliopsida</taxon>
        <taxon>Proteales</taxon>
        <taxon>Nelumbonaceae</taxon>
        <taxon>Nelumbo</taxon>
    </lineage>
</organism>
<dbReference type="GeneID" id="104597116"/>
<dbReference type="KEGG" id="nnu:104597116"/>
<dbReference type="InParanoid" id="A0A1U7ZTD7"/>
<dbReference type="FunFam" id="3.90.550.50:FF:000038">
    <property type="entry name" value="Predicted protein"/>
    <property type="match status" value="1"/>
</dbReference>
<dbReference type="eggNOG" id="KOG2246">
    <property type="taxonomic scope" value="Eukaryota"/>
</dbReference>
<evidence type="ECO:0000313" key="2">
    <source>
        <dbReference type="RefSeq" id="XP_010256826.1"/>
    </source>
</evidence>